<dbReference type="SUPFAM" id="SSF51126">
    <property type="entry name" value="Pectin lyase-like"/>
    <property type="match status" value="1"/>
</dbReference>
<dbReference type="PANTHER" id="PTHR31318">
    <property type="entry name" value="EXPRESSED PROTEIN-RELATED"/>
    <property type="match status" value="1"/>
</dbReference>
<evidence type="ECO:0000313" key="1">
    <source>
        <dbReference type="EMBL" id="MBE6512749.1"/>
    </source>
</evidence>
<evidence type="ECO:0000313" key="2">
    <source>
        <dbReference type="Proteomes" id="UP000732619"/>
    </source>
</evidence>
<sequence>MKFKYLAIYFVLLCCVIGTASAVDNASIDALDDTVDDALIVDTLIDDASDFTAAEETHVDTAYDDTATEGINEELSIEKEKNDVELSCNRSNWNPDPGIGISVKADNWNLLKTYSELTGVDCHIALNGTSYIPTSQINFRNSATIIGTENSYITGTFNDVPFLNTNNDLTITFRNVKFRDMNVENLLELAGTNVFENCSFYNITAATGHNAVIYNTYGNMSLIGCNITNSSAGYGVVSNYNSATVTDVLMNVDSCKFINNSASVEPGAINNCGILFVNDSEFINNTAAWWAGAIHTHYNAQTTINNSNFTGNVAGWNGGALYTYSSLKIYNTNFRRNKCYTDTGGGAIGASRWWSGNYDIIIENCTFEKNENCHSSGYGGAITAMNSGSLDVHNSTFINNTATNGQAISAYSKEFENISAGIPNLKIYGNNFYNHTLTTSDTVEISGNYSFENNTFTNCHQTNLGTNNVFIDPVLLTNSNGLILQEGNMRSSKNSLTSSVLKDSNMHDIIYVNESCDNNPLLPNIDGQSWETAFGTSYLAFPLAYSYINNNGIIYLADGNYGDKNVDNRAKNVTFIGQSKDVIFNSLTTIGTGNSDMSATATFINLTVYYADLFLNSNFINCTFVNSHIDIAEGIAQIEHLDEKPYGVTHNITFNNCEFKDYNIESSIFTVYKYGRVVLTNCTFDNIIANSIVARSGDFIDQDEICLYDCKFTNCNIKGVLDIPGDIEILEFCAIENCDYDFDATTDIAMVDEYAHNYLNATKLKVVAVDSIVDISSSEKGVVVVTLTDNSTSPIASATFKFSVNGGNEQTGVTGDDGKFTITGLTGEVIVEVTYDGNESFNPISGNKFFNFTEEHATNDTTGTNESNSTPVPPAKVATKLTAHKVTATYNVAEKLVITLTDKNGKFLVNKKVTVKVGSISKTLTTNSKGQVRLNVARLLPKTYTASIKFAGDSIYAASSASPKVVVSKAKPKIAAKAKTFKVKAKTKKFTASLKNNKGKALKKVKLTLKVGKKTYKATTNSKGVATFK</sequence>
<evidence type="ECO:0008006" key="3">
    <source>
        <dbReference type="Google" id="ProtNLM"/>
    </source>
</evidence>
<dbReference type="InterPro" id="IPR011050">
    <property type="entry name" value="Pectin_lyase_fold/virulence"/>
</dbReference>
<dbReference type="EMBL" id="SUTG01000029">
    <property type="protein sequence ID" value="MBE6512749.1"/>
    <property type="molecule type" value="Genomic_DNA"/>
</dbReference>
<accession>A0A8T3VYI0</accession>
<dbReference type="Proteomes" id="UP000732619">
    <property type="component" value="Unassembled WGS sequence"/>
</dbReference>
<feature type="non-terminal residue" evidence="1">
    <location>
        <position position="1029"/>
    </location>
</feature>
<dbReference type="InterPro" id="IPR006626">
    <property type="entry name" value="PbH1"/>
</dbReference>
<organism evidence="1 2">
    <name type="scientific">Methanobrevibacter olleyae</name>
    <dbReference type="NCBI Taxonomy" id="294671"/>
    <lineage>
        <taxon>Archaea</taxon>
        <taxon>Methanobacteriati</taxon>
        <taxon>Methanobacteriota</taxon>
        <taxon>Methanomada group</taxon>
        <taxon>Methanobacteria</taxon>
        <taxon>Methanobacteriales</taxon>
        <taxon>Methanobacteriaceae</taxon>
        <taxon>Methanobrevibacter</taxon>
    </lineage>
</organism>
<name>A0A8T3VYI0_METOL</name>
<proteinExistence type="predicted"/>
<gene>
    <name evidence="1" type="ORF">E7Z75_06375</name>
</gene>
<reference evidence="1" key="1">
    <citation type="submission" date="2019-04" db="EMBL/GenBank/DDBJ databases">
        <title>Evolution of Biomass-Degrading Anaerobic Consortia Revealed by Metagenomics.</title>
        <authorList>
            <person name="Peng X."/>
        </authorList>
    </citation>
    <scope>NUCLEOTIDE SEQUENCE</scope>
    <source>
        <strain evidence="1">SIG14</strain>
    </source>
</reference>
<protein>
    <recommendedName>
        <fullName evidence="3">Adhesin-like protein</fullName>
    </recommendedName>
</protein>
<dbReference type="AlphaFoldDB" id="A0A8T3VYI0"/>
<dbReference type="SMART" id="SM00710">
    <property type="entry name" value="PbH1"/>
    <property type="match status" value="7"/>
</dbReference>
<comment type="caution">
    <text evidence="1">The sequence shown here is derived from an EMBL/GenBank/DDBJ whole genome shotgun (WGS) entry which is preliminary data.</text>
</comment>
<dbReference type="Gene3D" id="2.160.20.10">
    <property type="entry name" value="Single-stranded right-handed beta-helix, Pectin lyase-like"/>
    <property type="match status" value="1"/>
</dbReference>
<dbReference type="InterPro" id="IPR012334">
    <property type="entry name" value="Pectin_lyas_fold"/>
</dbReference>